<dbReference type="AlphaFoldDB" id="A0A9D1E7C3"/>
<keyword evidence="1" id="KW-0812">Transmembrane</keyword>
<accession>A0A9D1E7C3</accession>
<reference evidence="2" key="2">
    <citation type="journal article" date="2021" name="PeerJ">
        <title>Extensive microbial diversity within the chicken gut microbiome revealed by metagenomics and culture.</title>
        <authorList>
            <person name="Gilroy R."/>
            <person name="Ravi A."/>
            <person name="Getino M."/>
            <person name="Pursley I."/>
            <person name="Horton D.L."/>
            <person name="Alikhan N.F."/>
            <person name="Baker D."/>
            <person name="Gharbi K."/>
            <person name="Hall N."/>
            <person name="Watson M."/>
            <person name="Adriaenssens E.M."/>
            <person name="Foster-Nyarko E."/>
            <person name="Jarju S."/>
            <person name="Secka A."/>
            <person name="Antonio M."/>
            <person name="Oren A."/>
            <person name="Chaudhuri R.R."/>
            <person name="La Ragione R."/>
            <person name="Hildebrand F."/>
            <person name="Pallen M.J."/>
        </authorList>
    </citation>
    <scope>NUCLEOTIDE SEQUENCE</scope>
    <source>
        <strain evidence="2">ChiW16-3235</strain>
    </source>
</reference>
<feature type="transmembrane region" description="Helical" evidence="1">
    <location>
        <begin position="83"/>
        <end position="105"/>
    </location>
</feature>
<comment type="caution">
    <text evidence="2">The sequence shown here is derived from an EMBL/GenBank/DDBJ whole genome shotgun (WGS) entry which is preliminary data.</text>
</comment>
<proteinExistence type="predicted"/>
<organism evidence="2 3">
    <name type="scientific">Candidatus Coproplasma avicola</name>
    <dbReference type="NCBI Taxonomy" id="2840744"/>
    <lineage>
        <taxon>Bacteria</taxon>
        <taxon>Bacillati</taxon>
        <taxon>Bacillota</taxon>
        <taxon>Clostridia</taxon>
        <taxon>Eubacteriales</taxon>
        <taxon>Candidatus Coproplasma</taxon>
    </lineage>
</organism>
<evidence type="ECO:0000313" key="3">
    <source>
        <dbReference type="Proteomes" id="UP000823913"/>
    </source>
</evidence>
<sequence>MDNLEYAEMLEIPVNTVNVVKKKSLFSRRKPDKNQDLKDDVLASVNSRADSDEFSARADFIQTEDLTEPPMARTKSRDGINGILIAEAVAACLIAGGIFITNALVDNTAINNLVAGLSQPAEQEVSYTDLELSSVVSQLSDTEVSQTSGVISFTGQTAVYPVCEGTISSVTQTDGLYTVEIAHTSTFSSVFTGLTTVYSAVGDEVKANIPFAYSDGQNEVRVSMYDGQTLISGYTLEGAVPVWNS</sequence>
<keyword evidence="1" id="KW-0472">Membrane</keyword>
<reference evidence="2" key="1">
    <citation type="submission" date="2020-10" db="EMBL/GenBank/DDBJ databases">
        <authorList>
            <person name="Gilroy R."/>
        </authorList>
    </citation>
    <scope>NUCLEOTIDE SEQUENCE</scope>
    <source>
        <strain evidence="2">ChiW16-3235</strain>
    </source>
</reference>
<dbReference type="Proteomes" id="UP000823913">
    <property type="component" value="Unassembled WGS sequence"/>
</dbReference>
<gene>
    <name evidence="2" type="ORF">IAB94_05530</name>
</gene>
<name>A0A9D1E7C3_9FIRM</name>
<protein>
    <submittedName>
        <fullName evidence="2">Uncharacterized protein</fullName>
    </submittedName>
</protein>
<evidence type="ECO:0000256" key="1">
    <source>
        <dbReference type="SAM" id="Phobius"/>
    </source>
</evidence>
<evidence type="ECO:0000313" key="2">
    <source>
        <dbReference type="EMBL" id="HIR67487.1"/>
    </source>
</evidence>
<keyword evidence="1" id="KW-1133">Transmembrane helix</keyword>
<dbReference type="EMBL" id="DVHK01000112">
    <property type="protein sequence ID" value="HIR67487.1"/>
    <property type="molecule type" value="Genomic_DNA"/>
</dbReference>